<gene>
    <name evidence="3" type="ORF">CWR48_06290</name>
</gene>
<feature type="transmembrane region" description="Helical" evidence="1">
    <location>
        <begin position="185"/>
        <end position="205"/>
    </location>
</feature>
<accession>A0A3D8PW85</accession>
<evidence type="ECO:0000313" key="3">
    <source>
        <dbReference type="EMBL" id="RDW20294.1"/>
    </source>
</evidence>
<feature type="transmembrane region" description="Helical" evidence="1">
    <location>
        <begin position="285"/>
        <end position="304"/>
    </location>
</feature>
<evidence type="ECO:0000256" key="1">
    <source>
        <dbReference type="SAM" id="Phobius"/>
    </source>
</evidence>
<feature type="domain" description="Dicarboxylate carrier MatC N-terminal" evidence="2">
    <location>
        <begin position="5"/>
        <end position="153"/>
    </location>
</feature>
<dbReference type="InterPro" id="IPR009827">
    <property type="entry name" value="MatC_N"/>
</dbReference>
<feature type="transmembrane region" description="Helical" evidence="1">
    <location>
        <begin position="52"/>
        <end position="71"/>
    </location>
</feature>
<dbReference type="EMBL" id="PIOC01000010">
    <property type="protein sequence ID" value="RDW20294.1"/>
    <property type="molecule type" value="Genomic_DNA"/>
</dbReference>
<dbReference type="OrthoDB" id="2814158at2"/>
<comment type="caution">
    <text evidence="3">The sequence shown here is derived from an EMBL/GenBank/DDBJ whole genome shotgun (WGS) entry which is preliminary data.</text>
</comment>
<sequence>MEVIMGIEVVSIILLLMMFIVSAFLSVNIGILAFVTAFVLFSFTGTITIDDVYSSFPADLFILLFGVTYLFAVIQKNGTLDIIIGWGLSFVKGNIGMIPWIIFFLAMLLTSIGTSAIAVASILAGIGFRIAYRQKINPLLIAIMIQAGCMAGSFSPLNIFGIIVNGVMKSEGLPFSETTLYINTLTFYVFLGVVAFILLGGIRLFRVSSVQSLNIISNPVYEEKENKPKLTLHNIISIIGVILLVFLVIGFKVDIGFAALTLGLLLACLTPKLQGEIFKEMPWSAIVMVSGIVTFIGIMEHVGAMELMQGLVGMIGNPYIASLIASYIGGIISAFASTTGFLAAIIPLGVPILSDPSISTMGVVSAISISASVVDLSPFSTVGALFLSNIQGMSERKFFTYLLMAAGIFVLVGPFISWLIFVVIAGAF</sequence>
<keyword evidence="1" id="KW-0472">Membrane</keyword>
<dbReference type="Proteomes" id="UP000257143">
    <property type="component" value="Unassembled WGS sequence"/>
</dbReference>
<evidence type="ECO:0000259" key="2">
    <source>
        <dbReference type="Pfam" id="PF07158"/>
    </source>
</evidence>
<feature type="transmembrane region" description="Helical" evidence="1">
    <location>
        <begin position="324"/>
        <end position="350"/>
    </location>
</feature>
<feature type="transmembrane region" description="Helical" evidence="1">
    <location>
        <begin position="362"/>
        <end position="386"/>
    </location>
</feature>
<proteinExistence type="predicted"/>
<dbReference type="Pfam" id="PF07158">
    <property type="entry name" value="MatC_N"/>
    <property type="match status" value="1"/>
</dbReference>
<evidence type="ECO:0000313" key="4">
    <source>
        <dbReference type="Proteomes" id="UP000257143"/>
    </source>
</evidence>
<feature type="transmembrane region" description="Helical" evidence="1">
    <location>
        <begin position="139"/>
        <end position="165"/>
    </location>
</feature>
<protein>
    <recommendedName>
        <fullName evidence="2">Dicarboxylate carrier MatC N-terminal domain-containing protein</fullName>
    </recommendedName>
</protein>
<feature type="transmembrane region" description="Helical" evidence="1">
    <location>
        <begin position="12"/>
        <end position="40"/>
    </location>
</feature>
<feature type="transmembrane region" description="Helical" evidence="1">
    <location>
        <begin position="230"/>
        <end position="249"/>
    </location>
</feature>
<feature type="transmembrane region" description="Helical" evidence="1">
    <location>
        <begin position="83"/>
        <end position="106"/>
    </location>
</feature>
<reference evidence="4" key="1">
    <citation type="submission" date="2017-11" db="EMBL/GenBank/DDBJ databases">
        <authorList>
            <person name="Zhu W."/>
        </authorList>
    </citation>
    <scope>NUCLEOTIDE SEQUENCE [LARGE SCALE GENOMIC DNA]</scope>
    <source>
        <strain evidence="4">CAU 1183</strain>
    </source>
</reference>
<feature type="transmembrane region" description="Helical" evidence="1">
    <location>
        <begin position="398"/>
        <end position="425"/>
    </location>
</feature>
<keyword evidence="4" id="KW-1185">Reference proteome</keyword>
<keyword evidence="1" id="KW-0812">Transmembrane</keyword>
<organism evidence="3 4">
    <name type="scientific">Oceanobacillus arenosus</name>
    <dbReference type="NCBI Taxonomy" id="1229153"/>
    <lineage>
        <taxon>Bacteria</taxon>
        <taxon>Bacillati</taxon>
        <taxon>Bacillota</taxon>
        <taxon>Bacilli</taxon>
        <taxon>Bacillales</taxon>
        <taxon>Bacillaceae</taxon>
        <taxon>Oceanobacillus</taxon>
    </lineage>
</organism>
<keyword evidence="1" id="KW-1133">Transmembrane helix</keyword>
<name>A0A3D8PW85_9BACI</name>
<feature type="transmembrane region" description="Helical" evidence="1">
    <location>
        <begin position="112"/>
        <end position="132"/>
    </location>
</feature>
<dbReference type="AlphaFoldDB" id="A0A3D8PW85"/>